<accession>A0ABR8MS17</accession>
<proteinExistence type="predicted"/>
<evidence type="ECO:0000313" key="1">
    <source>
        <dbReference type="EMBL" id="MBD3917640.1"/>
    </source>
</evidence>
<dbReference type="EMBL" id="JACXZA010000001">
    <property type="protein sequence ID" value="MBD3917640.1"/>
    <property type="molecule type" value="Genomic_DNA"/>
</dbReference>
<reference evidence="1 2" key="1">
    <citation type="submission" date="2020-09" db="EMBL/GenBank/DDBJ databases">
        <title>Paenibacillus sp. strain PR3 16S rRNA gene Genome sequencing and assembly.</title>
        <authorList>
            <person name="Kim J."/>
        </authorList>
    </citation>
    <scope>NUCLEOTIDE SEQUENCE [LARGE SCALE GENOMIC DNA]</scope>
    <source>
        <strain evidence="1 2">PR3</strain>
    </source>
</reference>
<sequence>MITSAFKNELAEYTAGRITKVSLNSGAYVITAFTVKQVDNGTVTLNYLIPLGAVATVNRVEVKSSTVTISDHPVSIPIATDTLIVQVISVEE</sequence>
<keyword evidence="2" id="KW-1185">Reference proteome</keyword>
<name>A0ABR8MS17_9BACL</name>
<organism evidence="1 2">
    <name type="scientific">Paenibacillus terricola</name>
    <dbReference type="NCBI Taxonomy" id="2763503"/>
    <lineage>
        <taxon>Bacteria</taxon>
        <taxon>Bacillati</taxon>
        <taxon>Bacillota</taxon>
        <taxon>Bacilli</taxon>
        <taxon>Bacillales</taxon>
        <taxon>Paenibacillaceae</taxon>
        <taxon>Paenibacillus</taxon>
    </lineage>
</organism>
<protein>
    <submittedName>
        <fullName evidence="1">Ketopantoate hydroxymethyltransferase</fullName>
    </submittedName>
</protein>
<comment type="caution">
    <text evidence="1">The sequence shown here is derived from an EMBL/GenBank/DDBJ whole genome shotgun (WGS) entry which is preliminary data.</text>
</comment>
<evidence type="ECO:0000313" key="2">
    <source>
        <dbReference type="Proteomes" id="UP000609346"/>
    </source>
</evidence>
<dbReference type="RefSeq" id="WP_191201920.1">
    <property type="nucleotide sequence ID" value="NZ_JACXZA010000001.1"/>
</dbReference>
<gene>
    <name evidence="1" type="ORF">H8B09_02660</name>
</gene>
<dbReference type="Proteomes" id="UP000609346">
    <property type="component" value="Unassembled WGS sequence"/>
</dbReference>